<evidence type="ECO:0000313" key="2">
    <source>
        <dbReference type="Proteomes" id="UP000526501"/>
    </source>
</evidence>
<name>A0A7X1E9W0_9BACT</name>
<evidence type="ECO:0000313" key="1">
    <source>
        <dbReference type="EMBL" id="MBC2606172.1"/>
    </source>
</evidence>
<reference evidence="1 2" key="1">
    <citation type="submission" date="2020-07" db="EMBL/GenBank/DDBJ databases">
        <authorList>
            <person name="Feng X."/>
        </authorList>
    </citation>
    <scope>NUCLEOTIDE SEQUENCE [LARGE SCALE GENOMIC DNA]</scope>
    <source>
        <strain evidence="1 2">JCM23202</strain>
    </source>
</reference>
<dbReference type="RefSeq" id="WP_185660063.1">
    <property type="nucleotide sequence ID" value="NZ_CAWPOO010000008.1"/>
</dbReference>
<accession>A0A7X1E9W0</accession>
<protein>
    <submittedName>
        <fullName evidence="1">Uncharacterized protein</fullName>
    </submittedName>
</protein>
<dbReference type="Proteomes" id="UP000526501">
    <property type="component" value="Unassembled WGS sequence"/>
</dbReference>
<gene>
    <name evidence="1" type="ORF">H5P27_08945</name>
</gene>
<comment type="caution">
    <text evidence="1">The sequence shown here is derived from an EMBL/GenBank/DDBJ whole genome shotgun (WGS) entry which is preliminary data.</text>
</comment>
<sequence length="90" mass="9996">MKPANPQSPVDLYFMDARSKLIDIAAFMDRVERDGATDDYRYQAFREALKALGSDHRAIEVLKSLSDPTKELIPVATTKAASGAWPQPTE</sequence>
<dbReference type="AlphaFoldDB" id="A0A7X1E9W0"/>
<dbReference type="EMBL" id="JACHVC010000008">
    <property type="protein sequence ID" value="MBC2606172.1"/>
    <property type="molecule type" value="Genomic_DNA"/>
</dbReference>
<organism evidence="1 2">
    <name type="scientific">Pelagicoccus albus</name>
    <dbReference type="NCBI Taxonomy" id="415222"/>
    <lineage>
        <taxon>Bacteria</taxon>
        <taxon>Pseudomonadati</taxon>
        <taxon>Verrucomicrobiota</taxon>
        <taxon>Opitutia</taxon>
        <taxon>Puniceicoccales</taxon>
        <taxon>Pelagicoccaceae</taxon>
        <taxon>Pelagicoccus</taxon>
    </lineage>
</organism>
<keyword evidence="2" id="KW-1185">Reference proteome</keyword>
<proteinExistence type="predicted"/>